<dbReference type="PROSITE" id="PS00973">
    <property type="entry name" value="USP_2"/>
    <property type="match status" value="1"/>
</dbReference>
<dbReference type="GeneID" id="54632069"/>
<reference evidence="10" key="3">
    <citation type="submission" date="2025-07" db="EMBL/GenBank/DDBJ databases">
        <authorList>
            <consortium name="NCBI Genome Project"/>
        </authorList>
    </citation>
    <scope>NUCLEOTIDE SEQUENCE</scope>
    <source>
        <strain evidence="10">CBS432</strain>
    </source>
</reference>
<reference evidence="10" key="4">
    <citation type="submission" date="2025-08" db="UniProtKB">
        <authorList>
            <consortium name="RefSeq"/>
        </authorList>
    </citation>
    <scope>IDENTIFICATION</scope>
    <source>
        <strain evidence="10">CBS432</strain>
    </source>
</reference>
<dbReference type="FunFam" id="3.90.70.10:FF:000134">
    <property type="entry name" value="Ubiquitin-specific protease"/>
    <property type="match status" value="1"/>
</dbReference>
<evidence type="ECO:0000256" key="2">
    <source>
        <dbReference type="ARBA" id="ARBA00009085"/>
    </source>
</evidence>
<dbReference type="InterPro" id="IPR050185">
    <property type="entry name" value="Ub_carboxyl-term_hydrolase"/>
</dbReference>
<dbReference type="InterPro" id="IPR028889">
    <property type="entry name" value="USP"/>
</dbReference>
<evidence type="ECO:0000256" key="3">
    <source>
        <dbReference type="ARBA" id="ARBA00022670"/>
    </source>
</evidence>
<keyword evidence="5 7" id="KW-0378">Hydrolase</keyword>
<dbReference type="PANTHER" id="PTHR21646">
    <property type="entry name" value="UBIQUITIN CARBOXYL-TERMINAL HYDROLASE"/>
    <property type="match status" value="1"/>
</dbReference>
<evidence type="ECO:0000313" key="10">
    <source>
        <dbReference type="RefSeq" id="XP_033767716.1"/>
    </source>
</evidence>
<dbReference type="Pfam" id="PF00443">
    <property type="entry name" value="UCH"/>
    <property type="match status" value="1"/>
</dbReference>
<dbReference type="KEGG" id="spao:SPAR_K03010"/>
<dbReference type="GO" id="GO:0006508">
    <property type="term" value="P:proteolysis"/>
    <property type="evidence" value="ECO:0007669"/>
    <property type="project" value="UniProtKB-KW"/>
</dbReference>
<feature type="compositionally biased region" description="Low complexity" evidence="8">
    <location>
        <begin position="243"/>
        <end position="254"/>
    </location>
</feature>
<organism evidence="10">
    <name type="scientific">Saccharomyces paradoxus</name>
    <name type="common">Yeast</name>
    <name type="synonym">Saccharomyces douglasii</name>
    <dbReference type="NCBI Taxonomy" id="27291"/>
    <lineage>
        <taxon>Eukaryota</taxon>
        <taxon>Fungi</taxon>
        <taxon>Dikarya</taxon>
        <taxon>Ascomycota</taxon>
        <taxon>Saccharomycotina</taxon>
        <taxon>Saccharomycetes</taxon>
        <taxon>Saccharomycetales</taxon>
        <taxon>Saccharomycetaceae</taxon>
        <taxon>Saccharomyces</taxon>
    </lineage>
</organism>
<dbReference type="GO" id="GO:0004843">
    <property type="term" value="F:cysteine-type deubiquitinase activity"/>
    <property type="evidence" value="ECO:0007669"/>
    <property type="project" value="UniProtKB-UniRule"/>
</dbReference>
<keyword evidence="6 7" id="KW-0788">Thiol protease</keyword>
<dbReference type="InterPro" id="IPR038765">
    <property type="entry name" value="Papain-like_cys_pep_sf"/>
</dbReference>
<dbReference type="Gene3D" id="3.90.70.10">
    <property type="entry name" value="Cysteine proteinases"/>
    <property type="match status" value="1"/>
</dbReference>
<feature type="region of interest" description="Disordered" evidence="8">
    <location>
        <begin position="550"/>
        <end position="581"/>
    </location>
</feature>
<dbReference type="VEuPathDB" id="FungiDB:SPAR_K03010"/>
<reference evidence="10" key="1">
    <citation type="journal article" date="2017" name="Nat. Genet.">
        <title>Contrasting evolutionary genome dynamics between domesticated and wild yeasts.</title>
        <authorList>
            <person name="Yue J.X."/>
            <person name="Li J."/>
            <person name="Aigrain L."/>
            <person name="Hallin J."/>
            <person name="Persson K."/>
            <person name="Oliver K."/>
            <person name="Bergstrom A."/>
            <person name="Coupland P."/>
            <person name="Warringer J."/>
            <person name="Lagomarsino M.C."/>
            <person name="Fischer G."/>
            <person name="Durbin R."/>
            <person name="Liti G."/>
        </authorList>
    </citation>
    <scope>NUCLEOTIDE SEQUENCE</scope>
    <source>
        <strain evidence="10">CBS432</strain>
    </source>
</reference>
<evidence type="ECO:0000256" key="7">
    <source>
        <dbReference type="RuleBase" id="RU366025"/>
    </source>
</evidence>
<reference evidence="10" key="2">
    <citation type="submission" date="2020-01" db="EMBL/GenBank/DDBJ databases">
        <title>Population-level Yeast Reference Genomes.</title>
        <authorList>
            <person name="Yue J.-X."/>
        </authorList>
    </citation>
    <scope>NUCLEOTIDE SEQUENCE</scope>
    <source>
        <strain evidence="10">CBS432</strain>
    </source>
</reference>
<dbReference type="PANTHER" id="PTHR21646:SF24">
    <property type="entry name" value="UBIQUITIN CARBOXYL-TERMINAL HYDROLASE"/>
    <property type="match status" value="1"/>
</dbReference>
<dbReference type="PROSITE" id="PS00972">
    <property type="entry name" value="USP_1"/>
    <property type="match status" value="1"/>
</dbReference>
<proteinExistence type="inferred from homology"/>
<evidence type="ECO:0000256" key="1">
    <source>
        <dbReference type="ARBA" id="ARBA00000707"/>
    </source>
</evidence>
<keyword evidence="4 7" id="KW-0833">Ubl conjugation pathway</keyword>
<dbReference type="AlphaFoldDB" id="A0A8B8UVH7"/>
<accession>A0A8B8UVH7</accession>
<evidence type="ECO:0000256" key="6">
    <source>
        <dbReference type="ARBA" id="ARBA00022807"/>
    </source>
</evidence>
<feature type="region of interest" description="Disordered" evidence="8">
    <location>
        <begin position="243"/>
        <end position="273"/>
    </location>
</feature>
<dbReference type="RefSeq" id="XP_033767716.1">
    <property type="nucleotide sequence ID" value="XM_033911825.1"/>
</dbReference>
<dbReference type="OrthoDB" id="292964at2759"/>
<feature type="domain" description="USP" evidence="9">
    <location>
        <begin position="301"/>
        <end position="712"/>
    </location>
</feature>
<dbReference type="InterPro" id="IPR018200">
    <property type="entry name" value="USP_CS"/>
</dbReference>
<dbReference type="GO" id="GO:0016579">
    <property type="term" value="P:protein deubiquitination"/>
    <property type="evidence" value="ECO:0007669"/>
    <property type="project" value="InterPro"/>
</dbReference>
<keyword evidence="3 7" id="KW-0645">Protease</keyword>
<evidence type="ECO:0000256" key="8">
    <source>
        <dbReference type="SAM" id="MobiDB-lite"/>
    </source>
</evidence>
<dbReference type="EC" id="3.4.19.12" evidence="7"/>
<comment type="catalytic activity">
    <reaction evidence="1 7">
        <text>Thiol-dependent hydrolysis of ester, thioester, amide, peptide and isopeptide bonds formed by the C-terminal Gly of ubiquitin (a 76-residue protein attached to proteins as an intracellular targeting signal).</text>
        <dbReference type="EC" id="3.4.19.12"/>
    </reaction>
</comment>
<dbReference type="SUPFAM" id="SSF54001">
    <property type="entry name" value="Cysteine proteinases"/>
    <property type="match status" value="1"/>
</dbReference>
<name>A0A8B8UVH7_SACPA</name>
<evidence type="ECO:0000256" key="5">
    <source>
        <dbReference type="ARBA" id="ARBA00022801"/>
    </source>
</evidence>
<dbReference type="PROSITE" id="PS50235">
    <property type="entry name" value="USP_3"/>
    <property type="match status" value="1"/>
</dbReference>
<comment type="similarity">
    <text evidence="2 7">Belongs to the peptidase C19 family.</text>
</comment>
<feature type="compositionally biased region" description="Basic residues" evidence="8">
    <location>
        <begin position="552"/>
        <end position="569"/>
    </location>
</feature>
<protein>
    <recommendedName>
        <fullName evidence="7">Ubiquitin carboxyl-terminal hydrolase</fullName>
        <ecNumber evidence="7">3.4.19.12</ecNumber>
    </recommendedName>
</protein>
<evidence type="ECO:0000259" key="9">
    <source>
        <dbReference type="PROSITE" id="PS50235"/>
    </source>
</evidence>
<sequence length="722" mass="83548">MLLNPDQILNLVRNVYEVDIKQFYSQLRLKNLRGLLDHAAHLFNVYLRDLEINQEMEALTAFIIGCYYLYLIIPQSLQFQTRNNLYSSYAKLKNDYQDEQVMSHVLKLVRDESTVIADRHLSDSNGICKTIKRKRAYSLPLRPLPVHMASLSIHNQLEGPIHEMPKELTKPINDTSMGDITSESDKIASGDKLEADFEESDYRNKELVSKPSYLKLSTRKDALFKTLSSPATAPTMHSFEISSQIGESSQDSSSLFKVGKHKEDEEEEKEKKEDIKSSALKTYKLPVIEDSNDLLSELSITGLQNPCNTCYINSIIQCLFGTNLFRDLFLTKKYRLFLNTSKYPKEVQLSHSIYVLFKKMYLNGGRAIIPNRFLKMCKKLRPDLNIPDDQQDTQEFLLIILARIHEELSSENVIKYYPDLVSYDANALQVNPSKYRKWYERNVITDGLSPIDHIYRGQMENILKCQRCGNSSYSYSTFYVLSLAIPKISLYSFTSKSKKIKLEDCINLFTGDEELSGENAWDCPNCRITDSKPKTGENISQKKKPTLFSFHSRSRSKSPHHHHHHHHHHQSDDATKNSKKRNPKKLTTVKSLDFIVLPPILVIHLSRFYYDLTKKNSTIITYPLILNIILKNGKVVRYKLYGTVNHSGNLINGHYTSVVNKERSHEIGLNRQVWVTFDDDYIQQHNKNRNDFEAGKTEMSSSEVYVLFYERMDEGNYEEECC</sequence>
<gene>
    <name evidence="10" type="primary">UBP11</name>
    <name evidence="10" type="ORF">SPAR_K03010</name>
</gene>
<dbReference type="InterPro" id="IPR001394">
    <property type="entry name" value="Peptidase_C19_UCH"/>
</dbReference>
<evidence type="ECO:0000256" key="4">
    <source>
        <dbReference type="ARBA" id="ARBA00022786"/>
    </source>
</evidence>